<gene>
    <name evidence="1" type="ordered locus">RSal33209_0643</name>
</gene>
<reference evidence="2" key="1">
    <citation type="journal article" date="2008" name="J. Bacteriol.">
        <title>Genome sequence of the fish pathogen Renibacterium salmoninarum suggests reductive evolution away from an environmental Arthrobacter ancestor.</title>
        <authorList>
            <person name="Wiens G.D."/>
            <person name="Rockey D.D."/>
            <person name="Wu Z."/>
            <person name="Chang J."/>
            <person name="Levy R."/>
            <person name="Crane S."/>
            <person name="Chen D.S."/>
            <person name="Capri G.R."/>
            <person name="Burnett J.R."/>
            <person name="Sudheesh P.S."/>
            <person name="Schipma M.J."/>
            <person name="Burd H."/>
            <person name="Bhattacharyya A."/>
            <person name="Rhodes L.D."/>
            <person name="Kaul R."/>
            <person name="Strom M.S."/>
        </authorList>
    </citation>
    <scope>NUCLEOTIDE SEQUENCE [LARGE SCALE GENOMIC DNA]</scope>
    <source>
        <strain evidence="2">ATCC 33209 / DSM 20767 / JCM 11484 / NBRC 15589 / NCIMB 2235</strain>
    </source>
</reference>
<protein>
    <submittedName>
        <fullName evidence="1">Uncharacterized protein</fullName>
    </submittedName>
</protein>
<dbReference type="EMBL" id="CP000910">
    <property type="protein sequence ID" value="ABY22390.1"/>
    <property type="molecule type" value="Genomic_DNA"/>
</dbReference>
<evidence type="ECO:0000313" key="2">
    <source>
        <dbReference type="Proteomes" id="UP000002007"/>
    </source>
</evidence>
<dbReference type="Gene3D" id="1.10.287.1060">
    <property type="entry name" value="ESAT-6-like"/>
    <property type="match status" value="1"/>
</dbReference>
<dbReference type="STRING" id="288705.RSal33209_0643"/>
<dbReference type="eggNOG" id="ENOG50328CE">
    <property type="taxonomic scope" value="Bacteria"/>
</dbReference>
<dbReference type="InterPro" id="IPR036689">
    <property type="entry name" value="ESAT-6-like_sf"/>
</dbReference>
<sequence>MLAVQAQGAPMSEGMLGADPAALRELGRDFDNSANLISEARALLAAKINGPLQWHGADAFFFQHVLNSSHAPTLRNAAQMLSDCSRTLAQQAQEQEDASAANGG</sequence>
<dbReference type="KEGG" id="rsa:RSal33209_0643"/>
<dbReference type="SUPFAM" id="SSF140453">
    <property type="entry name" value="EsxAB dimer-like"/>
    <property type="match status" value="1"/>
</dbReference>
<accession>A9WR16</accession>
<dbReference type="HOGENOM" id="CLU_177796_0_0_11"/>
<dbReference type="Proteomes" id="UP000002007">
    <property type="component" value="Chromosome"/>
</dbReference>
<proteinExistence type="predicted"/>
<dbReference type="AlphaFoldDB" id="A9WR16"/>
<name>A9WR16_RENSM</name>
<keyword evidence="2" id="KW-1185">Reference proteome</keyword>
<organism evidence="1 2">
    <name type="scientific">Renibacterium salmoninarum (strain ATCC 33209 / DSM 20767 / JCM 11484 / NBRC 15589 / NCIMB 2235)</name>
    <dbReference type="NCBI Taxonomy" id="288705"/>
    <lineage>
        <taxon>Bacteria</taxon>
        <taxon>Bacillati</taxon>
        <taxon>Actinomycetota</taxon>
        <taxon>Actinomycetes</taxon>
        <taxon>Micrococcales</taxon>
        <taxon>Micrococcaceae</taxon>
        <taxon>Renibacterium</taxon>
    </lineage>
</organism>
<evidence type="ECO:0000313" key="1">
    <source>
        <dbReference type="EMBL" id="ABY22390.1"/>
    </source>
</evidence>